<keyword evidence="4" id="KW-1185">Reference proteome</keyword>
<keyword evidence="1" id="KW-0472">Membrane</keyword>
<dbReference type="RefSeq" id="WP_141807741.1">
    <property type="nucleotide sequence ID" value="NZ_VFPG01000001.1"/>
</dbReference>
<dbReference type="EMBL" id="VFPG01000001">
    <property type="protein sequence ID" value="TQM29227.1"/>
    <property type="molecule type" value="Genomic_DNA"/>
</dbReference>
<sequence length="136" mass="13756">MNGRSGSSTLWCGGTGRPRWRAERGGATVFACVALVGLIAAALSIGQVGAVVVARHRAQAGADLAALAAAGALDGGVEAGCAAGEKVARRMGARISECRVDGWDATVTVTRNVPRGLFGARTVRAIARAGPVEEEE</sequence>
<dbReference type="InterPro" id="IPR021202">
    <property type="entry name" value="Rv3654c-like"/>
</dbReference>
<dbReference type="OrthoDB" id="4565514at2"/>
<gene>
    <name evidence="3" type="ORF">FB390_0819</name>
</gene>
<feature type="transmembrane region" description="Helical" evidence="1">
    <location>
        <begin position="27"/>
        <end position="54"/>
    </location>
</feature>
<dbReference type="InterPro" id="IPR028087">
    <property type="entry name" value="Tad_N"/>
</dbReference>
<dbReference type="Proteomes" id="UP000316331">
    <property type="component" value="Unassembled WGS sequence"/>
</dbReference>
<organism evidence="3 4">
    <name type="scientific">Nocardia bhagyanarayanae</name>
    <dbReference type="NCBI Taxonomy" id="1215925"/>
    <lineage>
        <taxon>Bacteria</taxon>
        <taxon>Bacillati</taxon>
        <taxon>Actinomycetota</taxon>
        <taxon>Actinomycetes</taxon>
        <taxon>Mycobacteriales</taxon>
        <taxon>Nocardiaceae</taxon>
        <taxon>Nocardia</taxon>
    </lineage>
</organism>
<name>A0A543F5X2_9NOCA</name>
<dbReference type="Pfam" id="PF13400">
    <property type="entry name" value="Tad"/>
    <property type="match status" value="1"/>
</dbReference>
<keyword evidence="1" id="KW-0812">Transmembrane</keyword>
<protein>
    <submittedName>
        <fullName evidence="3">Secretion/DNA translocation related TadE-like protein</fullName>
    </submittedName>
</protein>
<proteinExistence type="predicted"/>
<evidence type="ECO:0000256" key="1">
    <source>
        <dbReference type="SAM" id="Phobius"/>
    </source>
</evidence>
<keyword evidence="1" id="KW-1133">Transmembrane helix</keyword>
<accession>A0A543F5X2</accession>
<reference evidence="3 4" key="1">
    <citation type="submission" date="2019-06" db="EMBL/GenBank/DDBJ databases">
        <title>Sequencing the genomes of 1000 actinobacteria strains.</title>
        <authorList>
            <person name="Klenk H.-P."/>
        </authorList>
    </citation>
    <scope>NUCLEOTIDE SEQUENCE [LARGE SCALE GENOMIC DNA]</scope>
    <source>
        <strain evidence="3 4">DSM 103495</strain>
    </source>
</reference>
<evidence type="ECO:0000313" key="4">
    <source>
        <dbReference type="Proteomes" id="UP000316331"/>
    </source>
</evidence>
<dbReference type="NCBIfam" id="TIGR03816">
    <property type="entry name" value="tadE_like_DECH"/>
    <property type="match status" value="1"/>
</dbReference>
<dbReference type="AlphaFoldDB" id="A0A543F5X2"/>
<comment type="caution">
    <text evidence="3">The sequence shown here is derived from an EMBL/GenBank/DDBJ whole genome shotgun (WGS) entry which is preliminary data.</text>
</comment>
<evidence type="ECO:0000259" key="2">
    <source>
        <dbReference type="Pfam" id="PF13400"/>
    </source>
</evidence>
<evidence type="ECO:0000313" key="3">
    <source>
        <dbReference type="EMBL" id="TQM29227.1"/>
    </source>
</evidence>
<feature type="domain" description="Putative Flp pilus-assembly TadG-like N-terminal" evidence="2">
    <location>
        <begin position="25"/>
        <end position="71"/>
    </location>
</feature>